<dbReference type="SUPFAM" id="SSF56672">
    <property type="entry name" value="DNA/RNA polymerases"/>
    <property type="match status" value="1"/>
</dbReference>
<keyword evidence="1" id="KW-0064">Aspartyl protease</keyword>
<evidence type="ECO:0000313" key="5">
    <source>
        <dbReference type="EMBL" id="GEU84097.1"/>
    </source>
</evidence>
<organism evidence="5">
    <name type="scientific">Tanacetum cinerariifolium</name>
    <name type="common">Dalmatian daisy</name>
    <name type="synonym">Chrysanthemum cinerariifolium</name>
    <dbReference type="NCBI Taxonomy" id="118510"/>
    <lineage>
        <taxon>Eukaryota</taxon>
        <taxon>Viridiplantae</taxon>
        <taxon>Streptophyta</taxon>
        <taxon>Embryophyta</taxon>
        <taxon>Tracheophyta</taxon>
        <taxon>Spermatophyta</taxon>
        <taxon>Magnoliopsida</taxon>
        <taxon>eudicotyledons</taxon>
        <taxon>Gunneridae</taxon>
        <taxon>Pentapetalae</taxon>
        <taxon>asterids</taxon>
        <taxon>campanulids</taxon>
        <taxon>Asterales</taxon>
        <taxon>Asteraceae</taxon>
        <taxon>Asteroideae</taxon>
        <taxon>Anthemideae</taxon>
        <taxon>Anthemidinae</taxon>
        <taxon>Tanacetum</taxon>
    </lineage>
</organism>
<keyword evidence="1" id="KW-0378">Hydrolase</keyword>
<feature type="compositionally biased region" description="Polar residues" evidence="2">
    <location>
        <begin position="178"/>
        <end position="189"/>
    </location>
</feature>
<evidence type="ECO:0000256" key="2">
    <source>
        <dbReference type="SAM" id="MobiDB-lite"/>
    </source>
</evidence>
<feature type="compositionally biased region" description="Polar residues" evidence="2">
    <location>
        <begin position="373"/>
        <end position="392"/>
    </location>
</feature>
<gene>
    <name evidence="5" type="ORF">Tci_056075</name>
</gene>
<feature type="domain" description="Reverse transcriptase Ty1/copia-type" evidence="3">
    <location>
        <begin position="505"/>
        <end position="603"/>
    </location>
</feature>
<feature type="region of interest" description="Disordered" evidence="2">
    <location>
        <begin position="174"/>
        <end position="203"/>
    </location>
</feature>
<dbReference type="AlphaFoldDB" id="A0A6L2NF37"/>
<dbReference type="InterPro" id="IPR043502">
    <property type="entry name" value="DNA/RNA_pol_sf"/>
</dbReference>
<evidence type="ECO:0000256" key="1">
    <source>
        <dbReference type="ARBA" id="ARBA00022750"/>
    </source>
</evidence>
<dbReference type="PANTHER" id="PTHR11439:SF489">
    <property type="entry name" value="RNA-DIRECTED DNA POLYMERASE"/>
    <property type="match status" value="1"/>
</dbReference>
<dbReference type="Pfam" id="PF22936">
    <property type="entry name" value="Pol_BBD"/>
    <property type="match status" value="1"/>
</dbReference>
<feature type="domain" description="Retrovirus-related Pol polyprotein from transposon TNT 1-94-like beta-barrel" evidence="4">
    <location>
        <begin position="231"/>
        <end position="306"/>
    </location>
</feature>
<evidence type="ECO:0000259" key="4">
    <source>
        <dbReference type="Pfam" id="PF22936"/>
    </source>
</evidence>
<dbReference type="Pfam" id="PF07727">
    <property type="entry name" value="RVT_2"/>
    <property type="match status" value="1"/>
</dbReference>
<keyword evidence="1" id="KW-0645">Protease</keyword>
<protein>
    <submittedName>
        <fullName evidence="5">Uncharacterized protein</fullName>
    </submittedName>
</protein>
<feature type="region of interest" description="Disordered" evidence="2">
    <location>
        <begin position="365"/>
        <end position="432"/>
    </location>
</feature>
<sequence>MVDPSKKPKESGSGSQVFSSNVKLMWDKLAETYDKIDSSVIFNMHYKINTLLKLMQFVMGLDDIYASIRSTLLTTDPLPTVKEAFSLLSRDESHRNIHSGGSGVKSGSSAFVSKVDNKESIFFAANSTDNRKRFNNNNNNTVRNPSLVCKHCNMNSHTIERCFKLIGYPPNFKRKDNTGQNSNNVSVTGKATDPSGGGSHTLTSDQFETHELAMFFNLNTNIHTYSMFVGWIIDSGASQYMTFTTTFLFNIIDVSHLDITVAHPYGTKAKVNQIGSCKLNEKLIIHDVLVVPDYHNSLLSVSKLAKDSKLSVCFNEKDCVIQDSVLKSQWDWLGHPADQVLSVLKDDIDLKRDFSSSVVETVDAVQHPAADPSASTSKESFDNSGSKNITDVNSDKLGSINAHGPIDDGDNLLQTSEGSLDHSSVGRPQTYRRSVMPSKLNDYVIDSKVKYGINKYVDYLNFSSDNYSFVTNLSKTYEPMSYKEAASDPRWIDAMNSEMEALIRNMTWVITKLPSGRKRNESKWIFKVKYKSTGEVERFKARLVAKEYNQKERIDYAETFSTVMKMVTVRCVLSLAVQNGWTVYQLDINNAFLYGEIVEDVCIEVLSDNDKLCLCQRKYCLKLLNEFEMLVAKPSKVMHAPKQSDIKLAFKVFRYHKGSLEKGVSYVKSNFSSISAYVDSDWAKCTATRRSITGYAVYLGDSLISWKRKKQNVMTRSSAEAEFRAMCNVNCEVMWVLKILTELRVSYCTPVSVYCDSSAAIQIAVNPVFHEKTKHFEIDLYFLREKTADCVIKTCKVKTDENVADILTKGLSVDGHKKFCDTLHLVDSFQV</sequence>
<dbReference type="InterPro" id="IPR013103">
    <property type="entry name" value="RVT_2"/>
</dbReference>
<dbReference type="InterPro" id="IPR054722">
    <property type="entry name" value="PolX-like_BBD"/>
</dbReference>
<reference evidence="5" key="1">
    <citation type="journal article" date="2019" name="Sci. Rep.">
        <title>Draft genome of Tanacetum cinerariifolium, the natural source of mosquito coil.</title>
        <authorList>
            <person name="Yamashiro T."/>
            <person name="Shiraishi A."/>
            <person name="Satake H."/>
            <person name="Nakayama K."/>
        </authorList>
    </citation>
    <scope>NUCLEOTIDE SEQUENCE</scope>
</reference>
<evidence type="ECO:0000259" key="3">
    <source>
        <dbReference type="Pfam" id="PF07727"/>
    </source>
</evidence>
<dbReference type="PANTHER" id="PTHR11439">
    <property type="entry name" value="GAG-POL-RELATED RETROTRANSPOSON"/>
    <property type="match status" value="1"/>
</dbReference>
<accession>A0A6L2NF37</accession>
<dbReference type="EMBL" id="BKCJ010008819">
    <property type="protein sequence ID" value="GEU84097.1"/>
    <property type="molecule type" value="Genomic_DNA"/>
</dbReference>
<dbReference type="CDD" id="cd09272">
    <property type="entry name" value="RNase_HI_RT_Ty1"/>
    <property type="match status" value="1"/>
</dbReference>
<proteinExistence type="predicted"/>
<dbReference type="GO" id="GO:0004190">
    <property type="term" value="F:aspartic-type endopeptidase activity"/>
    <property type="evidence" value="ECO:0007669"/>
    <property type="project" value="UniProtKB-KW"/>
</dbReference>
<comment type="caution">
    <text evidence="5">The sequence shown here is derived from an EMBL/GenBank/DDBJ whole genome shotgun (WGS) entry which is preliminary data.</text>
</comment>
<feature type="compositionally biased region" description="Polar residues" evidence="2">
    <location>
        <begin position="412"/>
        <end position="422"/>
    </location>
</feature>
<name>A0A6L2NF37_TANCI</name>